<organism evidence="1 2">
    <name type="scientific">Erwinia phage Derbicus</name>
    <dbReference type="NCBI Taxonomy" id="2530027"/>
    <lineage>
        <taxon>Viruses</taxon>
        <taxon>Duplodnaviria</taxon>
        <taxon>Heunggongvirae</taxon>
        <taxon>Uroviricota</taxon>
        <taxon>Caudoviricetes</taxon>
        <taxon>Chimalliviridae</taxon>
        <taxon>Derbicusvirus</taxon>
        <taxon>Derbicusvirus derbicus</taxon>
    </lineage>
</organism>
<keyword evidence="2" id="KW-1185">Reference proteome</keyword>
<proteinExistence type="predicted"/>
<evidence type="ECO:0000313" key="1">
    <source>
        <dbReference type="EMBL" id="QBP07432.1"/>
    </source>
</evidence>
<protein>
    <submittedName>
        <fullName evidence="1">Uncharacterized protein</fullName>
    </submittedName>
</protein>
<reference evidence="1 2" key="1">
    <citation type="submission" date="2019-02" db="EMBL/GenBank/DDBJ databases">
        <authorList>
            <person name="Webb C.J."/>
            <person name="Sharma R."/>
            <person name="Berg J.A."/>
            <person name="Payne A.M."/>
            <person name="Fajardo C.P."/>
            <person name="Breakwell D.P."/>
            <person name="Hope S."/>
            <person name="Grose J.H."/>
        </authorList>
    </citation>
    <scope>NUCLEOTIDE SEQUENCE [LARGE SCALE GENOMIC DNA]</scope>
</reference>
<name>A0A482IGH2_9CAUD</name>
<dbReference type="Proteomes" id="UP000295398">
    <property type="component" value="Segment"/>
</dbReference>
<evidence type="ECO:0000313" key="2">
    <source>
        <dbReference type="Proteomes" id="UP000295398"/>
    </source>
</evidence>
<sequence>MSQRFNNYFRDYNHVPDKRALMLRTAGRLMIAILFDKPIIVIGTDYDNLEGEAREGELDVSLLERRFQNRTSVSKIDVPEFIPEEVRHWQNHPNYKNIDLRAAIESSHAAFGLPFLEHFGEFFEKVDELSWKVEQGQLVCIDKPGLQAAAREWLQAFRESPYYSAKEAAMNISRDLTTYIGFIENGVLDEHERTHTLKSAHLYFMRMFRWLPLPEASDGYALWRQTLEEDLGFPDEMSSDWPQVWPCGPVGHPDELFDRQFPIVKTDTNLGGFGQDVHGGYAFYLPEYVVAQYMFDC</sequence>
<gene>
    <name evidence="1" type="ORF">DERBICUS_5</name>
</gene>
<accession>A0A482IGH2</accession>
<dbReference type="EMBL" id="MK514282">
    <property type="protein sequence ID" value="QBP07432.1"/>
    <property type="molecule type" value="Genomic_DNA"/>
</dbReference>